<accession>A0A1M7MR82</accession>
<evidence type="ECO:0000313" key="14">
    <source>
        <dbReference type="Proteomes" id="UP000184038"/>
    </source>
</evidence>
<dbReference type="PROSITE" id="PS01125">
    <property type="entry name" value="ROK"/>
    <property type="match status" value="1"/>
</dbReference>
<evidence type="ECO:0000256" key="12">
    <source>
        <dbReference type="ARBA" id="ARBA00048451"/>
    </source>
</evidence>
<dbReference type="AlphaFoldDB" id="A0A1M7MR82"/>
<evidence type="ECO:0000256" key="11">
    <source>
        <dbReference type="ARBA" id="ARBA00038887"/>
    </source>
</evidence>
<comment type="cofactor">
    <cofactor evidence="1">
        <name>Mg(2+)</name>
        <dbReference type="ChEBI" id="CHEBI:18420"/>
    </cofactor>
</comment>
<evidence type="ECO:0000256" key="9">
    <source>
        <dbReference type="ARBA" id="ARBA00022842"/>
    </source>
</evidence>
<evidence type="ECO:0000256" key="2">
    <source>
        <dbReference type="ARBA" id="ARBA00006479"/>
    </source>
</evidence>
<dbReference type="Proteomes" id="UP000184038">
    <property type="component" value="Unassembled WGS sequence"/>
</dbReference>
<dbReference type="InterPro" id="IPR049874">
    <property type="entry name" value="ROK_cs"/>
</dbReference>
<evidence type="ECO:0000313" key="13">
    <source>
        <dbReference type="EMBL" id="SHM93573.1"/>
    </source>
</evidence>
<evidence type="ECO:0000256" key="5">
    <source>
        <dbReference type="ARBA" id="ARBA00022741"/>
    </source>
</evidence>
<reference evidence="13 14" key="1">
    <citation type="submission" date="2016-11" db="EMBL/GenBank/DDBJ databases">
        <authorList>
            <person name="Jaros S."/>
            <person name="Januszkiewicz K."/>
            <person name="Wedrychowicz H."/>
        </authorList>
    </citation>
    <scope>NUCLEOTIDE SEQUENCE [LARGE SCALE GENOMIC DNA]</scope>
    <source>
        <strain evidence="13 14">DSM 15930</strain>
    </source>
</reference>
<dbReference type="GO" id="GO:0046872">
    <property type="term" value="F:metal ion binding"/>
    <property type="evidence" value="ECO:0007669"/>
    <property type="project" value="UniProtKB-KW"/>
</dbReference>
<keyword evidence="14" id="KW-1185">Reference proteome</keyword>
<name>A0A1M7MR82_9FIRM</name>
<dbReference type="EC" id="2.7.1.4" evidence="11"/>
<keyword evidence="10" id="KW-0119">Carbohydrate metabolism</keyword>
<dbReference type="Pfam" id="PF00480">
    <property type="entry name" value="ROK"/>
    <property type="match status" value="1"/>
</dbReference>
<keyword evidence="5" id="KW-0547">Nucleotide-binding</keyword>
<evidence type="ECO:0000256" key="10">
    <source>
        <dbReference type="ARBA" id="ARBA00023277"/>
    </source>
</evidence>
<keyword evidence="3" id="KW-0808">Transferase</keyword>
<dbReference type="PANTHER" id="PTHR42742:SF3">
    <property type="entry name" value="FRUCTOKINASE"/>
    <property type="match status" value="1"/>
</dbReference>
<evidence type="ECO:0000256" key="6">
    <source>
        <dbReference type="ARBA" id="ARBA00022777"/>
    </source>
</evidence>
<protein>
    <recommendedName>
        <fullName evidence="11">fructokinase</fullName>
        <ecNumber evidence="11">2.7.1.4</ecNumber>
    </recommendedName>
</protein>
<keyword evidence="8" id="KW-0067">ATP-binding</keyword>
<dbReference type="CDD" id="cd24067">
    <property type="entry name" value="ASKHA_NBD_ROK_BsFRK-like"/>
    <property type="match status" value="1"/>
</dbReference>
<keyword evidence="6 13" id="KW-0418">Kinase</keyword>
<gene>
    <name evidence="13" type="ORF">SAMN02746066_03984</name>
</gene>
<evidence type="ECO:0000256" key="1">
    <source>
        <dbReference type="ARBA" id="ARBA00001946"/>
    </source>
</evidence>
<keyword evidence="9" id="KW-0460">Magnesium</keyword>
<organism evidence="13 14">
    <name type="scientific">Anaerosporobacter mobilis DSM 15930</name>
    <dbReference type="NCBI Taxonomy" id="1120996"/>
    <lineage>
        <taxon>Bacteria</taxon>
        <taxon>Bacillati</taxon>
        <taxon>Bacillota</taxon>
        <taxon>Clostridia</taxon>
        <taxon>Lachnospirales</taxon>
        <taxon>Lachnospiraceae</taxon>
        <taxon>Anaerosporobacter</taxon>
    </lineage>
</organism>
<comment type="similarity">
    <text evidence="2">Belongs to the ROK (NagC/XylR) family.</text>
</comment>
<dbReference type="PANTHER" id="PTHR42742">
    <property type="entry name" value="TRANSCRIPTIONAL REPRESSOR MPRA"/>
    <property type="match status" value="1"/>
</dbReference>
<dbReference type="InterPro" id="IPR051804">
    <property type="entry name" value="Carb_Metab_Reg_Kinase/Isom"/>
</dbReference>
<dbReference type="OrthoDB" id="9783435at2"/>
<sequence>MRIGALEAGGTKMVVAIGNEQGEILDRLSIPTQTTETTMSQLTEYFKDNSIDALGIGCFGPIDLIRESATYGYITSTPKLPWRNYNIVGTFSEALQVPIGFDTDVNASAIGEATWGSAKDVKNSIYITIGTGVGVGVIIDGKPHHGMLHPEAGHILLAKHPKDTFKGTCPYHENCMEGLAAGPAIEARYGKKAYELAEQVEVWELEGYYIAQALVNYILTLSPQRIILGGGVMHQEQLMPIIHREVLRLLNGYIITPQLQDIENYIVLPKLNDNQGIMGCIKLALNEMR</sequence>
<evidence type="ECO:0000256" key="3">
    <source>
        <dbReference type="ARBA" id="ARBA00022679"/>
    </source>
</evidence>
<dbReference type="RefSeq" id="WP_073290644.1">
    <property type="nucleotide sequence ID" value="NZ_FRCP01000022.1"/>
</dbReference>
<evidence type="ECO:0000256" key="4">
    <source>
        <dbReference type="ARBA" id="ARBA00022723"/>
    </source>
</evidence>
<proteinExistence type="inferred from homology"/>
<dbReference type="FunFam" id="3.30.420.40:FF:000136">
    <property type="entry name" value="Putative fructokinase"/>
    <property type="match status" value="1"/>
</dbReference>
<dbReference type="InterPro" id="IPR000600">
    <property type="entry name" value="ROK"/>
</dbReference>
<dbReference type="FunFam" id="3.30.420.40:FF:000153">
    <property type="entry name" value="Putative fructokinase"/>
    <property type="match status" value="1"/>
</dbReference>
<dbReference type="STRING" id="1120996.SAMN02746066_03984"/>
<dbReference type="GO" id="GO:0005524">
    <property type="term" value="F:ATP binding"/>
    <property type="evidence" value="ECO:0007669"/>
    <property type="project" value="UniProtKB-KW"/>
</dbReference>
<dbReference type="InterPro" id="IPR043129">
    <property type="entry name" value="ATPase_NBD"/>
</dbReference>
<dbReference type="SUPFAM" id="SSF53067">
    <property type="entry name" value="Actin-like ATPase domain"/>
    <property type="match status" value="1"/>
</dbReference>
<evidence type="ECO:0000256" key="7">
    <source>
        <dbReference type="ARBA" id="ARBA00022833"/>
    </source>
</evidence>
<dbReference type="GO" id="GO:0008865">
    <property type="term" value="F:fructokinase activity"/>
    <property type="evidence" value="ECO:0007669"/>
    <property type="project" value="UniProtKB-EC"/>
</dbReference>
<dbReference type="Gene3D" id="3.30.420.40">
    <property type="match status" value="2"/>
</dbReference>
<dbReference type="EMBL" id="FRCP01000022">
    <property type="protein sequence ID" value="SHM93573.1"/>
    <property type="molecule type" value="Genomic_DNA"/>
</dbReference>
<keyword evidence="4" id="KW-0479">Metal-binding</keyword>
<evidence type="ECO:0000256" key="8">
    <source>
        <dbReference type="ARBA" id="ARBA00022840"/>
    </source>
</evidence>
<keyword evidence="7" id="KW-0862">Zinc</keyword>
<comment type="catalytic activity">
    <reaction evidence="12">
        <text>D-fructose + ATP = D-fructose 6-phosphate + ADP + H(+)</text>
        <dbReference type="Rhea" id="RHEA:16125"/>
        <dbReference type="ChEBI" id="CHEBI:15378"/>
        <dbReference type="ChEBI" id="CHEBI:30616"/>
        <dbReference type="ChEBI" id="CHEBI:37721"/>
        <dbReference type="ChEBI" id="CHEBI:61527"/>
        <dbReference type="ChEBI" id="CHEBI:456216"/>
        <dbReference type="EC" id="2.7.1.4"/>
    </reaction>
</comment>